<keyword evidence="3 6" id="KW-0812">Transmembrane</keyword>
<evidence type="ECO:0000313" key="15">
    <source>
        <dbReference type="EMBL" id="VFS28383.1"/>
    </source>
</evidence>
<evidence type="ECO:0000256" key="3">
    <source>
        <dbReference type="ARBA" id="ARBA00022692"/>
    </source>
</evidence>
<gene>
    <name evidence="8" type="ORF">AMP9_0814</name>
    <name evidence="9" type="ORF">ANT2_0751</name>
    <name evidence="11" type="ORF">ANT3_0753</name>
    <name evidence="10" type="ORF">BRI6_0810</name>
    <name evidence="12" type="ORF">BRI9_0865</name>
    <name evidence="14" type="ORF">IVO3_0864</name>
    <name evidence="13" type="ORF">RAN3_0738</name>
    <name evidence="15" type="ORF">RAN7_0804</name>
</gene>
<evidence type="ECO:0000256" key="5">
    <source>
        <dbReference type="ARBA" id="ARBA00023136"/>
    </source>
</evidence>
<dbReference type="PANTHER" id="PTHR36506">
    <property type="entry name" value="PREFLAGELLIN PEPTIDASE"/>
    <property type="match status" value="1"/>
</dbReference>
<evidence type="ECO:0000313" key="10">
    <source>
        <dbReference type="EMBL" id="VFR53846.1"/>
    </source>
</evidence>
<dbReference type="GO" id="GO:0004190">
    <property type="term" value="F:aspartic-type endopeptidase activity"/>
    <property type="evidence" value="ECO:0007669"/>
    <property type="project" value="InterPro"/>
</dbReference>
<feature type="transmembrane region" description="Helical" evidence="6">
    <location>
        <begin position="57"/>
        <end position="81"/>
    </location>
</feature>
<proteinExistence type="predicted"/>
<dbReference type="AlphaFoldDB" id="A0A484RUA3"/>
<evidence type="ECO:0000256" key="6">
    <source>
        <dbReference type="SAM" id="Phobius"/>
    </source>
</evidence>
<dbReference type="PANTHER" id="PTHR36506:SF1">
    <property type="entry name" value="PREFLAGELLIN PEPTIDASE"/>
    <property type="match status" value="1"/>
</dbReference>
<keyword evidence="4 6" id="KW-1133">Transmembrane helix</keyword>
<dbReference type="EMBL" id="CAADIO010000026">
    <property type="protein sequence ID" value="VFR91606.1"/>
    <property type="molecule type" value="Genomic_DNA"/>
</dbReference>
<dbReference type="InterPro" id="IPR000045">
    <property type="entry name" value="Prepilin_IV_endopep_pep"/>
</dbReference>
<dbReference type="EMBL" id="CAADHY010000028">
    <property type="protein sequence ID" value="VFR31363.1"/>
    <property type="molecule type" value="Genomic_DNA"/>
</dbReference>
<dbReference type="InterPro" id="IPR052218">
    <property type="entry name" value="Preflagellin_Peptidase"/>
</dbReference>
<organism evidence="10">
    <name type="scientific">plant metagenome</name>
    <dbReference type="NCBI Taxonomy" id="1297885"/>
    <lineage>
        <taxon>unclassified sequences</taxon>
        <taxon>metagenomes</taxon>
        <taxon>organismal metagenomes</taxon>
    </lineage>
</organism>
<evidence type="ECO:0000313" key="8">
    <source>
        <dbReference type="EMBL" id="VFR31363.1"/>
    </source>
</evidence>
<feature type="transmembrane region" description="Helical" evidence="6">
    <location>
        <begin position="101"/>
        <end position="121"/>
    </location>
</feature>
<dbReference type="EMBL" id="CAADII010000013">
    <property type="protein sequence ID" value="VFR53846.1"/>
    <property type="molecule type" value="Genomic_DNA"/>
</dbReference>
<evidence type="ECO:0000256" key="2">
    <source>
        <dbReference type="ARBA" id="ARBA00022475"/>
    </source>
</evidence>
<dbReference type="GO" id="GO:0005886">
    <property type="term" value="C:plasma membrane"/>
    <property type="evidence" value="ECO:0007669"/>
    <property type="project" value="UniProtKB-SubCell"/>
</dbReference>
<evidence type="ECO:0000313" key="9">
    <source>
        <dbReference type="EMBL" id="VFR45081.1"/>
    </source>
</evidence>
<comment type="subcellular location">
    <subcellularLocation>
        <location evidence="1">Cell membrane</location>
        <topology evidence="1">Multi-pass membrane protein</topology>
    </subcellularLocation>
</comment>
<dbReference type="EMBL" id="CAADIK010000040">
    <property type="protein sequence ID" value="VFR77430.1"/>
    <property type="molecule type" value="Genomic_DNA"/>
</dbReference>
<feature type="domain" description="Prepilin type IV endopeptidase peptidase" evidence="7">
    <location>
        <begin position="8"/>
        <end position="116"/>
    </location>
</feature>
<evidence type="ECO:0000313" key="12">
    <source>
        <dbReference type="EMBL" id="VFR77430.1"/>
    </source>
</evidence>
<name>A0A484RUA3_9ZZZZ</name>
<keyword evidence="2" id="KW-1003">Cell membrane</keyword>
<dbReference type="EMBL" id="CAADIZ010000045">
    <property type="protein sequence ID" value="VFS28383.1"/>
    <property type="molecule type" value="Genomic_DNA"/>
</dbReference>
<sequence>MNATLASIVLLPALAWVVVSDLLYRRISNMLVLALLLSWAAYAAWVLAQGDAGQRGALLTGALASIAVLAVGYFLFTMRWMGAGDAKLMAVLCLWLGDHTFVFLIVTALAGGVLALALPLLRMLERTLALGLVRLNTWLSTLVFPTPHALRPEQTQGIPYGLAIASGAAFVLWSAS</sequence>
<dbReference type="Pfam" id="PF01478">
    <property type="entry name" value="Peptidase_A24"/>
    <property type="match status" value="1"/>
</dbReference>
<evidence type="ECO:0000313" key="14">
    <source>
        <dbReference type="EMBL" id="VFR97773.1"/>
    </source>
</evidence>
<feature type="transmembrane region" description="Helical" evidence="6">
    <location>
        <begin position="31"/>
        <end position="48"/>
    </location>
</feature>
<evidence type="ECO:0000313" key="13">
    <source>
        <dbReference type="EMBL" id="VFR91606.1"/>
    </source>
</evidence>
<reference evidence="10" key="1">
    <citation type="submission" date="2019-03" db="EMBL/GenBank/DDBJ databases">
        <authorList>
            <person name="Danneels B."/>
        </authorList>
    </citation>
    <scope>NUCLEOTIDE SEQUENCE</scope>
</reference>
<accession>A0A484RUA3</accession>
<dbReference type="EMBL" id="CAADIG010000018">
    <property type="protein sequence ID" value="VFR45081.1"/>
    <property type="molecule type" value="Genomic_DNA"/>
</dbReference>
<protein>
    <submittedName>
        <fullName evidence="10">Type IV prepilin peptidase TadV/CpaA</fullName>
    </submittedName>
</protein>
<evidence type="ECO:0000313" key="11">
    <source>
        <dbReference type="EMBL" id="VFR77328.1"/>
    </source>
</evidence>
<dbReference type="Gene3D" id="1.20.120.1220">
    <property type="match status" value="1"/>
</dbReference>
<evidence type="ECO:0000259" key="7">
    <source>
        <dbReference type="Pfam" id="PF01478"/>
    </source>
</evidence>
<evidence type="ECO:0000256" key="1">
    <source>
        <dbReference type="ARBA" id="ARBA00004651"/>
    </source>
</evidence>
<keyword evidence="5 6" id="KW-0472">Membrane</keyword>
<evidence type="ECO:0000256" key="4">
    <source>
        <dbReference type="ARBA" id="ARBA00022989"/>
    </source>
</evidence>
<dbReference type="EMBL" id="CAADIP010000053">
    <property type="protein sequence ID" value="VFR97773.1"/>
    <property type="molecule type" value="Genomic_DNA"/>
</dbReference>
<dbReference type="EMBL" id="CAADID010000025">
    <property type="protein sequence ID" value="VFR77328.1"/>
    <property type="molecule type" value="Genomic_DNA"/>
</dbReference>